<evidence type="ECO:0000313" key="3">
    <source>
        <dbReference type="Proteomes" id="UP000178659"/>
    </source>
</evidence>
<dbReference type="AlphaFoldDB" id="A0A1G1VAY5"/>
<organism evidence="2 3">
    <name type="scientific">Candidatus Blackburnbacteria bacterium RIFCSPLOWO2_01_FULL_40_20</name>
    <dbReference type="NCBI Taxonomy" id="1797519"/>
    <lineage>
        <taxon>Bacteria</taxon>
        <taxon>Candidatus Blackburniibacteriota</taxon>
    </lineage>
</organism>
<protein>
    <recommendedName>
        <fullName evidence="4">DUF948 domain-containing protein</fullName>
    </recommendedName>
</protein>
<dbReference type="EMBL" id="MHCC01000026">
    <property type="protein sequence ID" value="OGY12605.1"/>
    <property type="molecule type" value="Genomic_DNA"/>
</dbReference>
<evidence type="ECO:0000313" key="2">
    <source>
        <dbReference type="EMBL" id="OGY12605.1"/>
    </source>
</evidence>
<accession>A0A1G1VAY5</accession>
<evidence type="ECO:0000256" key="1">
    <source>
        <dbReference type="SAM" id="Phobius"/>
    </source>
</evidence>
<reference evidence="2 3" key="1">
    <citation type="journal article" date="2016" name="Nat. Commun.">
        <title>Thousands of microbial genomes shed light on interconnected biogeochemical processes in an aquifer system.</title>
        <authorList>
            <person name="Anantharaman K."/>
            <person name="Brown C.T."/>
            <person name="Hug L.A."/>
            <person name="Sharon I."/>
            <person name="Castelle C.J."/>
            <person name="Probst A.J."/>
            <person name="Thomas B.C."/>
            <person name="Singh A."/>
            <person name="Wilkins M.J."/>
            <person name="Karaoz U."/>
            <person name="Brodie E.L."/>
            <person name="Williams K.H."/>
            <person name="Hubbard S.S."/>
            <person name="Banfield J.F."/>
        </authorList>
    </citation>
    <scope>NUCLEOTIDE SEQUENCE [LARGE SCALE GENOMIC DNA]</scope>
</reference>
<comment type="caution">
    <text evidence="2">The sequence shown here is derived from an EMBL/GenBank/DDBJ whole genome shotgun (WGS) entry which is preliminary data.</text>
</comment>
<keyword evidence="1" id="KW-0472">Membrane</keyword>
<proteinExistence type="predicted"/>
<gene>
    <name evidence="2" type="ORF">A3A77_04995</name>
</gene>
<sequence length="134" mass="14604">MDPVQILLFVVAIVLTVILVAVGIQVILIIRGAQKTLGKLDGILEDAGLISKSIARPVAGVASIIENIKGIKRLVEYVSNSNAKKEIVDLPRDEKVEVTTHVYTPKQESTGSHIRAIQERGRRFFHKGGKPLTS</sequence>
<name>A0A1G1VAY5_9BACT</name>
<keyword evidence="1" id="KW-1133">Transmembrane helix</keyword>
<evidence type="ECO:0008006" key="4">
    <source>
        <dbReference type="Google" id="ProtNLM"/>
    </source>
</evidence>
<keyword evidence="1" id="KW-0812">Transmembrane</keyword>
<dbReference type="Proteomes" id="UP000178659">
    <property type="component" value="Unassembled WGS sequence"/>
</dbReference>
<feature type="transmembrane region" description="Helical" evidence="1">
    <location>
        <begin position="6"/>
        <end position="30"/>
    </location>
</feature>